<dbReference type="EMBL" id="BSXS01011863">
    <property type="protein sequence ID" value="GMF01406.1"/>
    <property type="molecule type" value="Genomic_DNA"/>
</dbReference>
<gene>
    <name evidence="1" type="ORF">Amon02_001125300</name>
</gene>
<name>A0ACB5U557_AMBMO</name>
<sequence length="146" mass="17617">MRKQYGVKSHQCWTVDQWKDLYFKSNELIAKEEEYEHELEKQKEEKNKEKEAEEQRKKQLEQRKTDDEVDETEQQKLEGRKGSLSGGVAGIGGFSGLMKWWRRDSQTIKPVDRDAVFRKWKHYFHCDSGEIKTRFALLTEKNWRKF</sequence>
<accession>A0ACB5U557</accession>
<comment type="caution">
    <text evidence="1">The sequence shown here is derived from an EMBL/GenBank/DDBJ whole genome shotgun (WGS) entry which is preliminary data.</text>
</comment>
<proteinExistence type="predicted"/>
<evidence type="ECO:0000313" key="1">
    <source>
        <dbReference type="EMBL" id="GMF01406.1"/>
    </source>
</evidence>
<reference evidence="1" key="1">
    <citation type="submission" date="2023-04" db="EMBL/GenBank/DDBJ databases">
        <title>Ambrosiozyma monospora NBRC 10751.</title>
        <authorList>
            <person name="Ichikawa N."/>
            <person name="Sato H."/>
            <person name="Tonouchi N."/>
        </authorList>
    </citation>
    <scope>NUCLEOTIDE SEQUENCE</scope>
    <source>
        <strain evidence="1">NBRC 10751</strain>
    </source>
</reference>
<organism evidence="1 2">
    <name type="scientific">Ambrosiozyma monospora</name>
    <name type="common">Yeast</name>
    <name type="synonym">Endomycopsis monosporus</name>
    <dbReference type="NCBI Taxonomy" id="43982"/>
    <lineage>
        <taxon>Eukaryota</taxon>
        <taxon>Fungi</taxon>
        <taxon>Dikarya</taxon>
        <taxon>Ascomycota</taxon>
        <taxon>Saccharomycotina</taxon>
        <taxon>Pichiomycetes</taxon>
        <taxon>Pichiales</taxon>
        <taxon>Pichiaceae</taxon>
        <taxon>Ambrosiozyma</taxon>
    </lineage>
</organism>
<evidence type="ECO:0000313" key="2">
    <source>
        <dbReference type="Proteomes" id="UP001165064"/>
    </source>
</evidence>
<keyword evidence="2" id="KW-1185">Reference proteome</keyword>
<dbReference type="Proteomes" id="UP001165064">
    <property type="component" value="Unassembled WGS sequence"/>
</dbReference>
<protein>
    <submittedName>
        <fullName evidence="1">Unnamed protein product</fullName>
    </submittedName>
</protein>